<reference evidence="1 2" key="1">
    <citation type="journal article" date="2016" name="Gut Pathog.">
        <title>Whole genome sequencing of "Faecalibaculum rodentium" ALO17, isolated from C57BL/6J laboratory mouse feces.</title>
        <authorList>
            <person name="Lim S."/>
            <person name="Chang D.H."/>
            <person name="Ahn S."/>
            <person name="Kim B.C."/>
        </authorList>
    </citation>
    <scope>NUCLEOTIDE SEQUENCE [LARGE SCALE GENOMIC DNA]</scope>
    <source>
        <strain evidence="1 2">Alo17</strain>
    </source>
</reference>
<proteinExistence type="predicted"/>
<evidence type="ECO:0000313" key="2">
    <source>
        <dbReference type="Proteomes" id="UP000069771"/>
    </source>
</evidence>
<keyword evidence="2" id="KW-1185">Reference proteome</keyword>
<accession>A0A140DRL3</accession>
<gene>
    <name evidence="1" type="ORF">AALO17_01560</name>
</gene>
<protein>
    <submittedName>
        <fullName evidence="1">Uncharacterized protein</fullName>
    </submittedName>
</protein>
<name>A0A140DRL3_9FIRM</name>
<dbReference type="STRING" id="1702221.AALO17_01560"/>
<dbReference type="AlphaFoldDB" id="A0A140DRL3"/>
<evidence type="ECO:0000313" key="1">
    <source>
        <dbReference type="EMBL" id="AMK53290.1"/>
    </source>
</evidence>
<organism evidence="1 2">
    <name type="scientific">Faecalibaculum rodentium</name>
    <dbReference type="NCBI Taxonomy" id="1702221"/>
    <lineage>
        <taxon>Bacteria</taxon>
        <taxon>Bacillati</taxon>
        <taxon>Bacillota</taxon>
        <taxon>Erysipelotrichia</taxon>
        <taxon>Erysipelotrichales</taxon>
        <taxon>Erysipelotrichaceae</taxon>
        <taxon>Faecalibaculum</taxon>
    </lineage>
</organism>
<sequence length="50" mass="5909">MRTGGRLKKKISHQRVHGWQMPIFLGTIKNSCLLEDLQDFMYGQVPHRQQ</sequence>
<dbReference type="Proteomes" id="UP000069771">
    <property type="component" value="Chromosome"/>
</dbReference>
<dbReference type="KEGG" id="fro:AALO17_01560"/>
<dbReference type="EMBL" id="CP011391">
    <property type="protein sequence ID" value="AMK53290.1"/>
    <property type="molecule type" value="Genomic_DNA"/>
</dbReference>